<dbReference type="Pfam" id="PF13614">
    <property type="entry name" value="AAA_31"/>
    <property type="match status" value="1"/>
</dbReference>
<evidence type="ECO:0000256" key="2">
    <source>
        <dbReference type="ARBA" id="ARBA00022840"/>
    </source>
</evidence>
<dbReference type="PANTHER" id="PTHR43384">
    <property type="entry name" value="SEPTUM SITE-DETERMINING PROTEIN MIND HOMOLOG, CHLOROPLASTIC-RELATED"/>
    <property type="match status" value="1"/>
</dbReference>
<evidence type="ECO:0000313" key="4">
    <source>
        <dbReference type="EMBL" id="MDI3235969.1"/>
    </source>
</evidence>
<gene>
    <name evidence="4" type="ORF">QK289_13210</name>
</gene>
<feature type="domain" description="AAA" evidence="3">
    <location>
        <begin position="4"/>
        <end position="160"/>
    </location>
</feature>
<dbReference type="InterPro" id="IPR025669">
    <property type="entry name" value="AAA_dom"/>
</dbReference>
<dbReference type="PANTHER" id="PTHR43384:SF6">
    <property type="entry name" value="SEPTUM SITE-DETERMINING PROTEIN MIND HOMOLOG, CHLOROPLASTIC"/>
    <property type="match status" value="1"/>
</dbReference>
<reference evidence="4 5" key="1">
    <citation type="submission" date="2023-04" db="EMBL/GenBank/DDBJ databases">
        <title>Antarctic isolates genomes.</title>
        <authorList>
            <person name="Dimov S.G."/>
        </authorList>
    </citation>
    <scope>NUCLEOTIDE SEQUENCE [LARGE SCALE GENOMIC DNA]</scope>
    <source>
        <strain evidence="4 5">AL19</strain>
    </source>
</reference>
<keyword evidence="1" id="KW-0547">Nucleotide-binding</keyword>
<organism evidence="4 5">
    <name type="scientific">Exiguobacterium antarcticum</name>
    <dbReference type="NCBI Taxonomy" id="132920"/>
    <lineage>
        <taxon>Bacteria</taxon>
        <taxon>Bacillati</taxon>
        <taxon>Bacillota</taxon>
        <taxon>Bacilli</taxon>
        <taxon>Bacillales</taxon>
        <taxon>Bacillales Family XII. Incertae Sedis</taxon>
        <taxon>Exiguobacterium</taxon>
    </lineage>
</organism>
<dbReference type="Gene3D" id="3.40.50.300">
    <property type="entry name" value="P-loop containing nucleotide triphosphate hydrolases"/>
    <property type="match status" value="1"/>
</dbReference>
<keyword evidence="5" id="KW-1185">Reference proteome</keyword>
<accession>A0ABT6R4T8</accession>
<dbReference type="EMBL" id="JASBQV010000025">
    <property type="protein sequence ID" value="MDI3235969.1"/>
    <property type="molecule type" value="Genomic_DNA"/>
</dbReference>
<dbReference type="InterPro" id="IPR050625">
    <property type="entry name" value="ParA/MinD_ATPase"/>
</dbReference>
<dbReference type="InterPro" id="IPR027417">
    <property type="entry name" value="P-loop_NTPase"/>
</dbReference>
<dbReference type="SUPFAM" id="SSF52540">
    <property type="entry name" value="P-loop containing nucleoside triphosphate hydrolases"/>
    <property type="match status" value="1"/>
</dbReference>
<protein>
    <submittedName>
        <fullName evidence="4">AAA family ATPase</fullName>
    </submittedName>
</protein>
<evidence type="ECO:0000256" key="1">
    <source>
        <dbReference type="ARBA" id="ARBA00022741"/>
    </source>
</evidence>
<dbReference type="Proteomes" id="UP001243286">
    <property type="component" value="Unassembled WGS sequence"/>
</dbReference>
<comment type="caution">
    <text evidence="4">The sequence shown here is derived from an EMBL/GenBank/DDBJ whole genome shotgun (WGS) entry which is preliminary data.</text>
</comment>
<name>A0ABT6R4T8_9BACL</name>
<dbReference type="RefSeq" id="WP_282356963.1">
    <property type="nucleotide sequence ID" value="NZ_JASBQV010000025.1"/>
</dbReference>
<proteinExistence type="predicted"/>
<evidence type="ECO:0000259" key="3">
    <source>
        <dbReference type="Pfam" id="PF13614"/>
    </source>
</evidence>
<keyword evidence="2" id="KW-0067">ATP-binding</keyword>
<evidence type="ECO:0000313" key="5">
    <source>
        <dbReference type="Proteomes" id="UP001243286"/>
    </source>
</evidence>
<sequence>MPTIISFRSVSRGAGASTLATTFAKETAKVKAKILFIEANLVSPSFASNTGFSHSTKNFLNLVNQGNSSYKITNYIATKEDVDKKTSSQLTGIDLLTIPKFQGKHDQVRLEDPSSWTEKFMTILKDLPYDYIVIDVPTELDEFTSYPILKQSDEVVSVVEGTPKSLLEFRNEKAWLLENNLSFKETLIINKYDKDHQSDIVNFTQEMDYLPIPYDSLRISKEWQLSIGSDLIDVKIQSLQAALGVHGVGYIEKPKTSIMNIFSFRK</sequence>